<name>A0A1Z5TFP0_HORWE</name>
<comment type="subcellular location">
    <subcellularLocation>
        <location evidence="1">Cytoplasm</location>
    </subcellularLocation>
</comment>
<evidence type="ECO:0000256" key="17">
    <source>
        <dbReference type="ARBA" id="ARBA00056339"/>
    </source>
</evidence>
<dbReference type="PANTHER" id="PTHR17490:SF16">
    <property type="entry name" value="THREONYLCARBAMOYL-AMP SYNTHASE"/>
    <property type="match status" value="1"/>
</dbReference>
<evidence type="ECO:0000256" key="13">
    <source>
        <dbReference type="ARBA" id="ARBA00022807"/>
    </source>
</evidence>
<evidence type="ECO:0000313" key="20">
    <source>
        <dbReference type="EMBL" id="OTA34836.1"/>
    </source>
</evidence>
<comment type="similarity">
    <text evidence="3">Belongs to the SUA5 family.</text>
</comment>
<dbReference type="InterPro" id="IPR005145">
    <property type="entry name" value="Sua5_C"/>
</dbReference>
<dbReference type="InterPro" id="IPR006070">
    <property type="entry name" value="Sua5-like_dom"/>
</dbReference>
<evidence type="ECO:0000259" key="19">
    <source>
        <dbReference type="PROSITE" id="PS51163"/>
    </source>
</evidence>
<dbReference type="Gene3D" id="3.40.50.11030">
    <property type="entry name" value="Threonylcarbamoyl-AMP synthase, C-terminal domain"/>
    <property type="match status" value="1"/>
</dbReference>
<dbReference type="GO" id="GO:0008234">
    <property type="term" value="F:cysteine-type peptidase activity"/>
    <property type="evidence" value="ECO:0007669"/>
    <property type="project" value="UniProtKB-KW"/>
</dbReference>
<evidence type="ECO:0000256" key="1">
    <source>
        <dbReference type="ARBA" id="ARBA00004496"/>
    </source>
</evidence>
<accession>A0A1Z5TFP0</accession>
<dbReference type="EC" id="2.7.7.87" evidence="4"/>
<dbReference type="OrthoDB" id="412787at2759"/>
<evidence type="ECO:0000256" key="16">
    <source>
        <dbReference type="ARBA" id="ARBA00048366"/>
    </source>
</evidence>
<dbReference type="GO" id="GO:0006450">
    <property type="term" value="P:regulation of translational fidelity"/>
    <property type="evidence" value="ECO:0007669"/>
    <property type="project" value="TreeGrafter"/>
</dbReference>
<evidence type="ECO:0000256" key="4">
    <source>
        <dbReference type="ARBA" id="ARBA00012584"/>
    </source>
</evidence>
<dbReference type="GO" id="GO:0061710">
    <property type="term" value="F:L-threonylcarbamoyladenylate synthase"/>
    <property type="evidence" value="ECO:0007669"/>
    <property type="project" value="UniProtKB-EC"/>
</dbReference>
<dbReference type="GO" id="GO:0003725">
    <property type="term" value="F:double-stranded RNA binding"/>
    <property type="evidence" value="ECO:0007669"/>
    <property type="project" value="InterPro"/>
</dbReference>
<keyword evidence="12" id="KW-0378">Hydrolase</keyword>
<evidence type="ECO:0000256" key="9">
    <source>
        <dbReference type="ARBA" id="ARBA00022694"/>
    </source>
</evidence>
<dbReference type="InterPro" id="IPR036440">
    <property type="entry name" value="Peptidase_C15-like_sf"/>
</dbReference>
<protein>
    <recommendedName>
        <fullName evidence="5">Threonylcarbamoyl-AMP synthase</fullName>
        <ecNumber evidence="4">2.7.7.87</ecNumber>
    </recommendedName>
    <alternativeName>
        <fullName evidence="15">L-threonylcarbamoyladenylate synthase</fullName>
    </alternativeName>
</protein>
<evidence type="ECO:0000256" key="5">
    <source>
        <dbReference type="ARBA" id="ARBA00015492"/>
    </source>
</evidence>
<comment type="function">
    <text evidence="17">Required for the formation of a threonylcarbamoyl group on adenosine at position 37 (t(6)A37) in tRNAs that read codons beginning with adenine. Likely catalyzes the conversion of L-threonine, HCO(3)(-)/CO(2) and ATP to give threonylcarbamoyl-AMP (TC-AMP) as the acyladenylate intermediate, with the release of diphosphate. Required for normal translation, by ensuring translation fidelity at the level of codon recognition, appropriate translation initiation selection and maintenance of reading frame. Also involved in telomere replication. Binds to single-stranded telomeric (ssTG) DNA and positively regulates telomere length.</text>
</comment>
<keyword evidence="21" id="KW-1185">Reference proteome</keyword>
<keyword evidence="13" id="KW-0788">Thiol protease</keyword>
<evidence type="ECO:0000256" key="10">
    <source>
        <dbReference type="ARBA" id="ARBA00022695"/>
    </source>
</evidence>
<dbReference type="PROSITE" id="PS51163">
    <property type="entry name" value="YRDC"/>
    <property type="match status" value="1"/>
</dbReference>
<dbReference type="InterPro" id="IPR050156">
    <property type="entry name" value="TC-AMP_synthase_SUA5"/>
</dbReference>
<dbReference type="Gene3D" id="3.40.630.20">
    <property type="entry name" value="Peptidase C15, pyroglutamyl peptidase I-like"/>
    <property type="match status" value="1"/>
</dbReference>
<reference evidence="20 21" key="1">
    <citation type="submission" date="2017-01" db="EMBL/GenBank/DDBJ databases">
        <title>The recent genome duplication of the halophilic yeast Hortaea werneckii: insights from long-read sequencing.</title>
        <authorList>
            <person name="Sinha S."/>
            <person name="Flibotte S."/>
            <person name="Neira M."/>
            <person name="Lenassi M."/>
            <person name="Gostincar C."/>
            <person name="Stajich J.E."/>
            <person name="Nislow C.E."/>
        </authorList>
    </citation>
    <scope>NUCLEOTIDE SEQUENCE [LARGE SCALE GENOMIC DNA]</scope>
    <source>
        <strain evidence="20 21">EXF-2000</strain>
    </source>
</reference>
<keyword evidence="10" id="KW-0548">Nucleotidyltransferase</keyword>
<dbReference type="AlphaFoldDB" id="A0A1Z5TFP0"/>
<feature type="domain" description="YrdC-like" evidence="19">
    <location>
        <begin position="46"/>
        <end position="253"/>
    </location>
</feature>
<keyword evidence="7" id="KW-0645">Protease</keyword>
<evidence type="ECO:0000256" key="11">
    <source>
        <dbReference type="ARBA" id="ARBA00022741"/>
    </source>
</evidence>
<comment type="similarity">
    <text evidence="2">Belongs to the peptidase C15 family.</text>
</comment>
<dbReference type="VEuPathDB" id="FungiDB:BTJ68_05343"/>
<dbReference type="STRING" id="1157616.A0A1Z5TFP0"/>
<comment type="catalytic activity">
    <reaction evidence="16">
        <text>L-threonine + hydrogencarbonate + ATP = L-threonylcarbamoyladenylate + diphosphate + H2O</text>
        <dbReference type="Rhea" id="RHEA:36407"/>
        <dbReference type="ChEBI" id="CHEBI:15377"/>
        <dbReference type="ChEBI" id="CHEBI:17544"/>
        <dbReference type="ChEBI" id="CHEBI:30616"/>
        <dbReference type="ChEBI" id="CHEBI:33019"/>
        <dbReference type="ChEBI" id="CHEBI:57926"/>
        <dbReference type="ChEBI" id="CHEBI:73682"/>
        <dbReference type="EC" id="2.7.7.87"/>
    </reaction>
</comment>
<sequence>MVQEDVLATQVLPVDTKRLGTLQAVPVSGDVLDDFTVKINEATENGKSVQSAAEQLRTSDVPVAFPTETVYGLGADATRSSAVRGIYKAKKRPVDNPLIVHFASLGQLRALLNGQKHSDKGSADDLSGKTDPIPNIYKPLIEKYWPGPLTILLNNPANSPLAPEVTAGLSTFGARMPRHPLALALIKLADVPVAAPSANASTKPSPTAAEHVAYDLDGRIETILDGGPCDVGVESTVVDGLSQPPLILRPGGISIEQLRTCPGWENVQVGYKNAAETDSQPRAPGMKYRHYSPKATVVLFEASKPPPTIAELREYLGPTMRLGVVRTKHWSLKPNHDQQTIQRLHASSASDEPLERQPQGPPGFKGLFQSLEKIQPLGQKLQIHECNHGGLDYKAYDIFIGPDPASVARGVFAALRELDRQDVDTILVEGIDDSRGDTAAAVMNRLRKAAEIKIANPQQASNGAGGSRPYTVLVTGFGPFQQKYPVNPSFEIARTLPEFVPRSTRAGEKIRIICLGTPIRVCYEEAWALIPPLLESYYGTIDLVLHIGMASGRTFYTAERFAHRDNYGQHTDIDGHVPKVEDVLSQYPDCPVMMESSLSYDDLLQRWQNTVSQAAEDSPLHGADCRPSEDAGHYLCDYTYFNSLAWFGRKHKQLEDGKATDRPVMFLHVPAESDERVLETGRAVALALIQSMVDVLSEGS</sequence>
<dbReference type="Pfam" id="PF03481">
    <property type="entry name" value="Sua5_C"/>
    <property type="match status" value="1"/>
</dbReference>
<dbReference type="Pfam" id="PF01300">
    <property type="entry name" value="Sua5_yciO_yrdC"/>
    <property type="match status" value="1"/>
</dbReference>
<proteinExistence type="inferred from homology"/>
<dbReference type="InterPro" id="IPR016125">
    <property type="entry name" value="Peptidase_C15-like"/>
</dbReference>
<evidence type="ECO:0000256" key="6">
    <source>
        <dbReference type="ARBA" id="ARBA00022490"/>
    </source>
</evidence>
<dbReference type="FunFam" id="3.90.870.10:FF:000008">
    <property type="entry name" value="Threonylcarbamoyl-AMP synthase"/>
    <property type="match status" value="1"/>
</dbReference>
<dbReference type="GO" id="GO:0005524">
    <property type="term" value="F:ATP binding"/>
    <property type="evidence" value="ECO:0007669"/>
    <property type="project" value="UniProtKB-KW"/>
</dbReference>
<keyword evidence="9" id="KW-0819">tRNA processing</keyword>
<dbReference type="SUPFAM" id="SSF53182">
    <property type="entry name" value="Pyrrolidone carboxyl peptidase (pyroglutamate aminopeptidase)"/>
    <property type="match status" value="1"/>
</dbReference>
<dbReference type="SUPFAM" id="SSF55821">
    <property type="entry name" value="YrdC/RibB"/>
    <property type="match status" value="1"/>
</dbReference>
<comment type="caution">
    <text evidence="20">The sequence shown here is derived from an EMBL/GenBank/DDBJ whole genome shotgun (WGS) entry which is preliminary data.</text>
</comment>
<dbReference type="Gene3D" id="3.90.870.10">
    <property type="entry name" value="DHBP synthase"/>
    <property type="match status" value="1"/>
</dbReference>
<dbReference type="GO" id="GO:0005737">
    <property type="term" value="C:cytoplasm"/>
    <property type="evidence" value="ECO:0007669"/>
    <property type="project" value="UniProtKB-SubCell"/>
</dbReference>
<keyword evidence="14" id="KW-0067">ATP-binding</keyword>
<keyword evidence="6" id="KW-0963">Cytoplasm</keyword>
<dbReference type="InterPro" id="IPR038385">
    <property type="entry name" value="Sua5/YwlC_C"/>
</dbReference>
<dbReference type="Proteomes" id="UP000194280">
    <property type="component" value="Unassembled WGS sequence"/>
</dbReference>
<evidence type="ECO:0000256" key="2">
    <source>
        <dbReference type="ARBA" id="ARBA00006641"/>
    </source>
</evidence>
<dbReference type="GO" id="GO:0006508">
    <property type="term" value="P:proteolysis"/>
    <property type="evidence" value="ECO:0007669"/>
    <property type="project" value="UniProtKB-KW"/>
</dbReference>
<evidence type="ECO:0000256" key="18">
    <source>
        <dbReference type="SAM" id="MobiDB-lite"/>
    </source>
</evidence>
<evidence type="ECO:0000256" key="3">
    <source>
        <dbReference type="ARBA" id="ARBA00007663"/>
    </source>
</evidence>
<evidence type="ECO:0000256" key="15">
    <source>
        <dbReference type="ARBA" id="ARBA00029774"/>
    </source>
</evidence>
<gene>
    <name evidence="20" type="ORF">BTJ68_05343</name>
</gene>
<evidence type="ECO:0000256" key="7">
    <source>
        <dbReference type="ARBA" id="ARBA00022670"/>
    </source>
</evidence>
<evidence type="ECO:0000256" key="8">
    <source>
        <dbReference type="ARBA" id="ARBA00022679"/>
    </source>
</evidence>
<dbReference type="InParanoid" id="A0A1Z5TFP0"/>
<keyword evidence="8" id="KW-0808">Transferase</keyword>
<dbReference type="FunCoup" id="A0A1Z5TFP0">
    <property type="interactions" value="158"/>
</dbReference>
<dbReference type="InterPro" id="IPR017945">
    <property type="entry name" value="DHBP_synth_RibB-like_a/b_dom"/>
</dbReference>
<evidence type="ECO:0000256" key="14">
    <source>
        <dbReference type="ARBA" id="ARBA00022840"/>
    </source>
</evidence>
<evidence type="ECO:0000256" key="12">
    <source>
        <dbReference type="ARBA" id="ARBA00022801"/>
    </source>
</evidence>
<dbReference type="GO" id="GO:0000049">
    <property type="term" value="F:tRNA binding"/>
    <property type="evidence" value="ECO:0007669"/>
    <property type="project" value="TreeGrafter"/>
</dbReference>
<dbReference type="PANTHER" id="PTHR17490">
    <property type="entry name" value="SUA5"/>
    <property type="match status" value="1"/>
</dbReference>
<dbReference type="GO" id="GO:0002949">
    <property type="term" value="P:tRNA threonylcarbamoyladenosine modification"/>
    <property type="evidence" value="ECO:0007669"/>
    <property type="project" value="UniProtKB-ARBA"/>
</dbReference>
<feature type="region of interest" description="Disordered" evidence="18">
    <location>
        <begin position="344"/>
        <end position="365"/>
    </location>
</feature>
<evidence type="ECO:0000313" key="21">
    <source>
        <dbReference type="Proteomes" id="UP000194280"/>
    </source>
</evidence>
<keyword evidence="11" id="KW-0547">Nucleotide-binding</keyword>
<dbReference type="Pfam" id="PF01470">
    <property type="entry name" value="Peptidase_C15"/>
    <property type="match status" value="1"/>
</dbReference>
<organism evidence="20 21">
    <name type="scientific">Hortaea werneckii EXF-2000</name>
    <dbReference type="NCBI Taxonomy" id="1157616"/>
    <lineage>
        <taxon>Eukaryota</taxon>
        <taxon>Fungi</taxon>
        <taxon>Dikarya</taxon>
        <taxon>Ascomycota</taxon>
        <taxon>Pezizomycotina</taxon>
        <taxon>Dothideomycetes</taxon>
        <taxon>Dothideomycetidae</taxon>
        <taxon>Mycosphaerellales</taxon>
        <taxon>Teratosphaeriaceae</taxon>
        <taxon>Hortaea</taxon>
    </lineage>
</organism>
<dbReference type="EMBL" id="MUNK01000053">
    <property type="protein sequence ID" value="OTA34836.1"/>
    <property type="molecule type" value="Genomic_DNA"/>
</dbReference>